<feature type="transmembrane region" description="Helical" evidence="2">
    <location>
        <begin position="48"/>
        <end position="68"/>
    </location>
</feature>
<accession>A0AAN9D342</accession>
<sequence length="139" mass="15184">MKHSDPILSFSSVTTKDSGNYSCSLRNFKTVSEEFRIDIEDVAVSPTVLIIVVSLIALGFIIAAVMLIRRKAETCGKPKEEGDQNQAKTGTPTVSTEDVLQEDEVQYASVNIKPKEPLQMSAKTEKENDSAIYSTVVNG</sequence>
<keyword evidence="2" id="KW-1133">Transmembrane helix</keyword>
<evidence type="ECO:0000313" key="4">
    <source>
        <dbReference type="Proteomes" id="UP001364617"/>
    </source>
</evidence>
<feature type="compositionally biased region" description="Polar residues" evidence="1">
    <location>
        <begin position="84"/>
        <end position="98"/>
    </location>
</feature>
<evidence type="ECO:0000313" key="3">
    <source>
        <dbReference type="EMBL" id="KAK7158097.1"/>
    </source>
</evidence>
<gene>
    <name evidence="3" type="ORF">R3I93_009331</name>
</gene>
<keyword evidence="2" id="KW-0472">Membrane</keyword>
<keyword evidence="2" id="KW-0812">Transmembrane</keyword>
<feature type="region of interest" description="Disordered" evidence="1">
    <location>
        <begin position="116"/>
        <end position="139"/>
    </location>
</feature>
<evidence type="ECO:0000256" key="2">
    <source>
        <dbReference type="SAM" id="Phobius"/>
    </source>
</evidence>
<dbReference type="Proteomes" id="UP001364617">
    <property type="component" value="Unassembled WGS sequence"/>
</dbReference>
<name>A0AAN9D342_9TELE</name>
<dbReference type="AlphaFoldDB" id="A0AAN9D342"/>
<keyword evidence="4" id="KW-1185">Reference proteome</keyword>
<organism evidence="3 4">
    <name type="scientific">Phoxinus phoxinus</name>
    <name type="common">Eurasian minnow</name>
    <dbReference type="NCBI Taxonomy" id="58324"/>
    <lineage>
        <taxon>Eukaryota</taxon>
        <taxon>Metazoa</taxon>
        <taxon>Chordata</taxon>
        <taxon>Craniata</taxon>
        <taxon>Vertebrata</taxon>
        <taxon>Euteleostomi</taxon>
        <taxon>Actinopterygii</taxon>
        <taxon>Neopterygii</taxon>
        <taxon>Teleostei</taxon>
        <taxon>Ostariophysi</taxon>
        <taxon>Cypriniformes</taxon>
        <taxon>Leuciscidae</taxon>
        <taxon>Phoxininae</taxon>
        <taxon>Phoxinus</taxon>
    </lineage>
</organism>
<comment type="caution">
    <text evidence="3">The sequence shown here is derived from an EMBL/GenBank/DDBJ whole genome shotgun (WGS) entry which is preliminary data.</text>
</comment>
<evidence type="ECO:0000256" key="1">
    <source>
        <dbReference type="SAM" id="MobiDB-lite"/>
    </source>
</evidence>
<reference evidence="3 4" key="1">
    <citation type="submission" date="2024-02" db="EMBL/GenBank/DDBJ databases">
        <title>Chromosome-level genome assembly of the Eurasian Minnow (Phoxinus phoxinus).</title>
        <authorList>
            <person name="Oriowo T.O."/>
            <person name="Martin S."/>
            <person name="Stange M."/>
            <person name="Chrysostomakis Y."/>
            <person name="Brown T."/>
            <person name="Winkler S."/>
            <person name="Kukowka S."/>
            <person name="Myers E.W."/>
            <person name="Bohne A."/>
        </authorList>
    </citation>
    <scope>NUCLEOTIDE SEQUENCE [LARGE SCALE GENOMIC DNA]</scope>
    <source>
        <strain evidence="3">ZFMK-TIS-60720</strain>
        <tissue evidence="3">Whole Organism</tissue>
    </source>
</reference>
<protein>
    <submittedName>
        <fullName evidence="3">Uncharacterized protein</fullName>
    </submittedName>
</protein>
<dbReference type="EMBL" id="JAYKXH010000009">
    <property type="protein sequence ID" value="KAK7158097.1"/>
    <property type="molecule type" value="Genomic_DNA"/>
</dbReference>
<proteinExistence type="predicted"/>
<feature type="region of interest" description="Disordered" evidence="1">
    <location>
        <begin position="75"/>
        <end position="98"/>
    </location>
</feature>